<comment type="similarity">
    <text evidence="2">Belongs to the 3-beta-HSD family.</text>
</comment>
<dbReference type="STRING" id="1088818.A0A2I0AJP5"/>
<gene>
    <name evidence="10" type="primary">3BETAHSD</name>
    <name evidence="10" type="ORF">AXF42_Ash012075</name>
</gene>
<evidence type="ECO:0000256" key="5">
    <source>
        <dbReference type="ARBA" id="ARBA00022989"/>
    </source>
</evidence>
<evidence type="ECO:0000256" key="3">
    <source>
        <dbReference type="ARBA" id="ARBA00022692"/>
    </source>
</evidence>
<dbReference type="InterPro" id="IPR003388">
    <property type="entry name" value="Reticulon"/>
</dbReference>
<dbReference type="OrthoDB" id="10058185at2759"/>
<dbReference type="GO" id="GO:0005789">
    <property type="term" value="C:endoplasmic reticulum membrane"/>
    <property type="evidence" value="ECO:0007669"/>
    <property type="project" value="UniProtKB-SubCell"/>
</dbReference>
<name>A0A2I0AJP5_9ASPA</name>
<dbReference type="GO" id="GO:0016616">
    <property type="term" value="F:oxidoreductase activity, acting on the CH-OH group of donors, NAD or NADP as acceptor"/>
    <property type="evidence" value="ECO:0007669"/>
    <property type="project" value="InterPro"/>
</dbReference>
<comment type="subcellular location">
    <subcellularLocation>
        <location evidence="1 8">Endoplasmic reticulum membrane</location>
        <topology evidence="1 8">Multi-pass membrane protein</topology>
    </subcellularLocation>
</comment>
<dbReference type="Proteomes" id="UP000236161">
    <property type="component" value="Unassembled WGS sequence"/>
</dbReference>
<feature type="transmembrane region" description="Helical" evidence="8">
    <location>
        <begin position="400"/>
        <end position="416"/>
    </location>
</feature>
<dbReference type="Gene3D" id="3.40.50.720">
    <property type="entry name" value="NAD(P)-binding Rossmann-like Domain"/>
    <property type="match status" value="1"/>
</dbReference>
<evidence type="ECO:0000256" key="1">
    <source>
        <dbReference type="ARBA" id="ARBA00004477"/>
    </source>
</evidence>
<dbReference type="GO" id="GO:0006694">
    <property type="term" value="P:steroid biosynthetic process"/>
    <property type="evidence" value="ECO:0007669"/>
    <property type="project" value="InterPro"/>
</dbReference>
<evidence type="ECO:0000256" key="4">
    <source>
        <dbReference type="ARBA" id="ARBA00022824"/>
    </source>
</evidence>
<dbReference type="EMBL" id="KZ451978">
    <property type="protein sequence ID" value="PKA55783.1"/>
    <property type="molecule type" value="Genomic_DNA"/>
</dbReference>
<dbReference type="AlphaFoldDB" id="A0A2I0AJP5"/>
<evidence type="ECO:0000256" key="2">
    <source>
        <dbReference type="ARBA" id="ARBA00009219"/>
    </source>
</evidence>
<dbReference type="PANTHER" id="PTHR43245">
    <property type="entry name" value="BIFUNCTIONAL POLYMYXIN RESISTANCE PROTEIN ARNA"/>
    <property type="match status" value="1"/>
</dbReference>
<accession>A0A2I0AJP5</accession>
<evidence type="ECO:0000313" key="11">
    <source>
        <dbReference type="Proteomes" id="UP000236161"/>
    </source>
</evidence>
<evidence type="ECO:0000256" key="6">
    <source>
        <dbReference type="ARBA" id="ARBA00023002"/>
    </source>
</evidence>
<keyword evidence="4 8" id="KW-0256">Endoplasmic reticulum</keyword>
<keyword evidence="11" id="KW-1185">Reference proteome</keyword>
<dbReference type="InterPro" id="IPR036291">
    <property type="entry name" value="NAD(P)-bd_dom_sf"/>
</dbReference>
<sequence length="570" mass="62974">MNQAGDLPAVVTVTFGRSSFVGRSLVDELLRNDHFTVRVVDPVPASDSKPYPGHLPQSDRAAYYDVDIRHRSPSLYEPFTGAAVVFHVDPTAAALQSPSVPASEFHRLHLLLVQTTRNVIAACRECGIQRLVYVGSADAVVGGESEVCCWDESVAYPERFADSRNELRAQAEALVLGLNGKNGILTCALRVSNPFGPGDGIMVPSLVEGAKEGWAKFIIGRGDNLWDFTYIENMVHACICAEQALRLKTSLVSGRPFFITNRESILFWDFISNILEGLGYQRPSIHLPAKIVLALAMVSKFFQEKLLSSKTTNPFVTPSTVRSFTGTRTFDCSNAERLLGYLPIVSLEDGINKTIESFSQFASGSSYVDENEIVNPSKAEKVLGDGKVADILLWRDDRRTFTYLLSLFLLHYWFFLSGRTFISSASKLFMLFALVIFVHGILPSSVLGFTIERMPLSSFDVPELPLRKLFSGMASMWNISICILGKVAKGEDWCVFCKVTGFLCLFKLLLLFSFPLLSAIGLICLFTSFIVYEQCEGEIVKLISAVSLTVHKGKELLIGNLPSSITQYVS</sequence>
<dbReference type="InterPro" id="IPR002225">
    <property type="entry name" value="3Beta_OHSteriod_DH/Estase"/>
</dbReference>
<evidence type="ECO:0000256" key="8">
    <source>
        <dbReference type="RuleBase" id="RU363132"/>
    </source>
</evidence>
<feature type="transmembrane region" description="Helical" evidence="8">
    <location>
        <begin position="428"/>
        <end position="449"/>
    </location>
</feature>
<protein>
    <recommendedName>
        <fullName evidence="8">Reticulon-like protein</fullName>
    </recommendedName>
</protein>
<dbReference type="Pfam" id="PF02453">
    <property type="entry name" value="Reticulon"/>
    <property type="match status" value="1"/>
</dbReference>
<dbReference type="SUPFAM" id="SSF51735">
    <property type="entry name" value="NAD(P)-binding Rossmann-fold domains"/>
    <property type="match status" value="1"/>
</dbReference>
<proteinExistence type="inferred from homology"/>
<dbReference type="PROSITE" id="PS50845">
    <property type="entry name" value="RETICULON"/>
    <property type="match status" value="1"/>
</dbReference>
<feature type="transmembrane region" description="Helical" evidence="8">
    <location>
        <begin position="508"/>
        <end position="532"/>
    </location>
</feature>
<keyword evidence="6 10" id="KW-0560">Oxidoreductase</keyword>
<evidence type="ECO:0000313" key="10">
    <source>
        <dbReference type="EMBL" id="PKA55783.1"/>
    </source>
</evidence>
<dbReference type="PANTHER" id="PTHR43245:SF51">
    <property type="entry name" value="SHORT CHAIN DEHYDROGENASE_REDUCTASE FAMILY 42E, MEMBER 2"/>
    <property type="match status" value="1"/>
</dbReference>
<dbReference type="InterPro" id="IPR050177">
    <property type="entry name" value="Lipid_A_modif_metabolic_enz"/>
</dbReference>
<dbReference type="Pfam" id="PF01073">
    <property type="entry name" value="3Beta_HSD"/>
    <property type="match status" value="1"/>
</dbReference>
<evidence type="ECO:0000259" key="9">
    <source>
        <dbReference type="PROSITE" id="PS50845"/>
    </source>
</evidence>
<keyword evidence="5 8" id="KW-1133">Transmembrane helix</keyword>
<keyword evidence="3 8" id="KW-0812">Transmembrane</keyword>
<feature type="domain" description="Reticulon" evidence="9">
    <location>
        <begin position="388"/>
        <end position="570"/>
    </location>
</feature>
<evidence type="ECO:0000256" key="7">
    <source>
        <dbReference type="ARBA" id="ARBA00023136"/>
    </source>
</evidence>
<organism evidence="10 11">
    <name type="scientific">Apostasia shenzhenica</name>
    <dbReference type="NCBI Taxonomy" id="1088818"/>
    <lineage>
        <taxon>Eukaryota</taxon>
        <taxon>Viridiplantae</taxon>
        <taxon>Streptophyta</taxon>
        <taxon>Embryophyta</taxon>
        <taxon>Tracheophyta</taxon>
        <taxon>Spermatophyta</taxon>
        <taxon>Magnoliopsida</taxon>
        <taxon>Liliopsida</taxon>
        <taxon>Asparagales</taxon>
        <taxon>Orchidaceae</taxon>
        <taxon>Apostasioideae</taxon>
        <taxon>Apostasia</taxon>
    </lineage>
</organism>
<keyword evidence="7 8" id="KW-0472">Membrane</keyword>
<reference evidence="10 11" key="1">
    <citation type="journal article" date="2017" name="Nature">
        <title>The Apostasia genome and the evolution of orchids.</title>
        <authorList>
            <person name="Zhang G.Q."/>
            <person name="Liu K.W."/>
            <person name="Li Z."/>
            <person name="Lohaus R."/>
            <person name="Hsiao Y.Y."/>
            <person name="Niu S.C."/>
            <person name="Wang J.Y."/>
            <person name="Lin Y.C."/>
            <person name="Xu Q."/>
            <person name="Chen L.J."/>
            <person name="Yoshida K."/>
            <person name="Fujiwara S."/>
            <person name="Wang Z.W."/>
            <person name="Zhang Y.Q."/>
            <person name="Mitsuda N."/>
            <person name="Wang M."/>
            <person name="Liu G.H."/>
            <person name="Pecoraro L."/>
            <person name="Huang H.X."/>
            <person name="Xiao X.J."/>
            <person name="Lin M."/>
            <person name="Wu X.Y."/>
            <person name="Wu W.L."/>
            <person name="Chen Y.Y."/>
            <person name="Chang S.B."/>
            <person name="Sakamoto S."/>
            <person name="Ohme-Takagi M."/>
            <person name="Yagi M."/>
            <person name="Zeng S.J."/>
            <person name="Shen C.Y."/>
            <person name="Yeh C.M."/>
            <person name="Luo Y.B."/>
            <person name="Tsai W.C."/>
            <person name="Van de Peer Y."/>
            <person name="Liu Z.J."/>
        </authorList>
    </citation>
    <scope>NUCLEOTIDE SEQUENCE [LARGE SCALE GENOMIC DNA]</scope>
    <source>
        <strain evidence="11">cv. Shenzhen</strain>
        <tissue evidence="10">Stem</tissue>
    </source>
</reference>